<feature type="transmembrane region" description="Helical" evidence="7">
    <location>
        <begin position="6"/>
        <end position="30"/>
    </location>
</feature>
<dbReference type="InterPro" id="IPR050277">
    <property type="entry name" value="Sodium:Solute_Symporter"/>
</dbReference>
<dbReference type="PROSITE" id="PS50283">
    <property type="entry name" value="NA_SOLUT_SYMP_3"/>
    <property type="match status" value="1"/>
</dbReference>
<evidence type="ECO:0000256" key="1">
    <source>
        <dbReference type="ARBA" id="ARBA00004141"/>
    </source>
</evidence>
<feature type="domain" description="Ketoreductase" evidence="8">
    <location>
        <begin position="590"/>
        <end position="773"/>
    </location>
</feature>
<feature type="transmembrane region" description="Helical" evidence="7">
    <location>
        <begin position="229"/>
        <end position="251"/>
    </location>
</feature>
<proteinExistence type="inferred from homology"/>
<feature type="transmembrane region" description="Helical" evidence="7">
    <location>
        <begin position="458"/>
        <end position="478"/>
    </location>
</feature>
<dbReference type="PRINTS" id="PR00080">
    <property type="entry name" value="SDRFAMILY"/>
</dbReference>
<comment type="caution">
    <text evidence="9">The sequence shown here is derived from an EMBL/GenBank/DDBJ whole genome shotgun (WGS) entry which is preliminary data.</text>
</comment>
<accession>I0ZAQ5</accession>
<evidence type="ECO:0000313" key="10">
    <source>
        <dbReference type="Proteomes" id="UP000007264"/>
    </source>
</evidence>
<feature type="transmembrane region" description="Helical" evidence="7">
    <location>
        <begin position="416"/>
        <end position="435"/>
    </location>
</feature>
<dbReference type="KEGG" id="csl:COCSUDRAFT_39311"/>
<dbReference type="InterPro" id="IPR036291">
    <property type="entry name" value="NAD(P)-bd_dom_sf"/>
</dbReference>
<dbReference type="RefSeq" id="XP_005652268.1">
    <property type="nucleotide sequence ID" value="XM_005652211.1"/>
</dbReference>
<dbReference type="InterPro" id="IPR038377">
    <property type="entry name" value="Na/Glc_symporter_sf"/>
</dbReference>
<reference evidence="9 10" key="1">
    <citation type="journal article" date="2012" name="Genome Biol.">
        <title>The genome of the polar eukaryotic microalga coccomyxa subellipsoidea reveals traits of cold adaptation.</title>
        <authorList>
            <person name="Blanc G."/>
            <person name="Agarkova I."/>
            <person name="Grimwood J."/>
            <person name="Kuo A."/>
            <person name="Brueggeman A."/>
            <person name="Dunigan D."/>
            <person name="Gurnon J."/>
            <person name="Ladunga I."/>
            <person name="Lindquist E."/>
            <person name="Lucas S."/>
            <person name="Pangilinan J."/>
            <person name="Proschold T."/>
            <person name="Salamov A."/>
            <person name="Schmutz J."/>
            <person name="Weeks D."/>
            <person name="Yamada T."/>
            <person name="Claverie J.M."/>
            <person name="Grigoriev I."/>
            <person name="Van Etten J."/>
            <person name="Lomsadze A."/>
            <person name="Borodovsky M."/>
        </authorList>
    </citation>
    <scope>NUCLEOTIDE SEQUENCE [LARGE SCALE GENOMIC DNA]</scope>
    <source>
        <strain evidence="9 10">C-169</strain>
    </source>
</reference>
<feature type="transmembrane region" description="Helical" evidence="7">
    <location>
        <begin position="165"/>
        <end position="184"/>
    </location>
</feature>
<feature type="transmembrane region" description="Helical" evidence="7">
    <location>
        <begin position="357"/>
        <end position="376"/>
    </location>
</feature>
<dbReference type="Proteomes" id="UP000007264">
    <property type="component" value="Unassembled WGS sequence"/>
</dbReference>
<organism evidence="9 10">
    <name type="scientific">Coccomyxa subellipsoidea (strain C-169)</name>
    <name type="common">Green microalga</name>
    <dbReference type="NCBI Taxonomy" id="574566"/>
    <lineage>
        <taxon>Eukaryota</taxon>
        <taxon>Viridiplantae</taxon>
        <taxon>Chlorophyta</taxon>
        <taxon>core chlorophytes</taxon>
        <taxon>Trebouxiophyceae</taxon>
        <taxon>Trebouxiophyceae incertae sedis</taxon>
        <taxon>Coccomyxaceae</taxon>
        <taxon>Coccomyxa</taxon>
        <taxon>Coccomyxa subellipsoidea</taxon>
    </lineage>
</organism>
<evidence type="ECO:0000256" key="2">
    <source>
        <dbReference type="ARBA" id="ARBA00006434"/>
    </source>
</evidence>
<dbReference type="eggNOG" id="KOG1610">
    <property type="taxonomic scope" value="Eukaryota"/>
</dbReference>
<dbReference type="PRINTS" id="PR00081">
    <property type="entry name" value="GDHRDH"/>
</dbReference>
<dbReference type="AlphaFoldDB" id="I0ZAQ5"/>
<comment type="similarity">
    <text evidence="2">Belongs to the sodium:solute symporter (SSF) (TC 2.A.21) family.</text>
</comment>
<keyword evidence="3" id="KW-0813">Transport</keyword>
<dbReference type="InterPro" id="IPR057326">
    <property type="entry name" value="KR_dom"/>
</dbReference>
<evidence type="ECO:0000256" key="3">
    <source>
        <dbReference type="ARBA" id="ARBA00022448"/>
    </source>
</evidence>
<evidence type="ECO:0000259" key="8">
    <source>
        <dbReference type="SMART" id="SM00822"/>
    </source>
</evidence>
<sequence>MATTLVYVTYVVASVVVVLFGAAACFLTFVRHRKHGPDTPEFFLTARNSVGTFRIAWSFYAAAMGSWTLFSPASYANIAGWFGLMFYALASGLPILIQGFLGPIVQRRKPDLLSFTDFINHRYGRVVQIWVALLMLLNMGIAMTAEYTAVGDLFELVIGTERVPIVVIIGVVSMIYTAYGGLYISIITDQWQAALGLTLAAILVIWTAVTFRGPLPRPLPDNLAINNEGLSSIAVMPISLFSASVFSEAIWQRCWASASDAKLRVGAIWGALQVTVVVFIFGFGGFLAVWSGLWQPSGPDDPGNTILFALLNAKGQQVWITVIVAVLAATMSESAIDSLQNAIVDNISGSFLKGLPLIWIRVLVIILSVPVIIVSLQGYGIINLFLLANLITTTSTLPVLLGLLEGERTQRIITPLSALFGCWFSFASLILWAYFNAPGWDLSFNASMHKVFFEAYDWRSFLLAMGCSLLGMAIMAVVENVALRPLLKGVCPGYFKRQHSPATLPHQKLEENGGKTPPDTSVMKASKAFLLVGLFVLVASMSLSQAAEESLAWAPAEKGTYEPGYGYAPAPLETKRYEAYENELSPTKRRSVVVTGVSTGIGYEIAKALVVAGFHVFGSVRKQRDAASVALDFGSAFTPLVFDVTDEEGIAKAASKVRQALEGRTLAGLVNNAGIANHACLAHQPIEEFRRVIQVNLVGTLAVTQAFLPQLGADKSLQGPPGRIINISSISGKYSAPFVGAYCASKHALEGMSDSLRRELMLFGIDVIVIGPGYVSTPIWDRDEITSTVAQYKDTEFAASLEAFDKRIIQAVQKGHPPAAIASVVEMALTAWWPKTRYAIVSQWFSNWFLPMWLPARWMDSLMADSFLIRPESSVISN</sequence>
<evidence type="ECO:0000256" key="7">
    <source>
        <dbReference type="SAM" id="Phobius"/>
    </source>
</evidence>
<name>I0ZAQ5_COCSC</name>
<keyword evidence="4 7" id="KW-0812">Transmembrane</keyword>
<feature type="transmembrane region" description="Helical" evidence="7">
    <location>
        <begin position="263"/>
        <end position="290"/>
    </location>
</feature>
<evidence type="ECO:0000256" key="4">
    <source>
        <dbReference type="ARBA" id="ARBA00022692"/>
    </source>
</evidence>
<keyword evidence="6 7" id="KW-0472">Membrane</keyword>
<comment type="subcellular location">
    <subcellularLocation>
        <location evidence="1">Membrane</location>
        <topology evidence="1">Multi-pass membrane protein</topology>
    </subcellularLocation>
</comment>
<dbReference type="Gene3D" id="3.40.50.720">
    <property type="entry name" value="NAD(P)-binding Rossmann-like Domain"/>
    <property type="match status" value="1"/>
</dbReference>
<dbReference type="GO" id="GO:0005886">
    <property type="term" value="C:plasma membrane"/>
    <property type="evidence" value="ECO:0007669"/>
    <property type="project" value="TreeGrafter"/>
</dbReference>
<feature type="transmembrane region" description="Helical" evidence="7">
    <location>
        <begin position="82"/>
        <end position="105"/>
    </location>
</feature>
<feature type="transmembrane region" description="Helical" evidence="7">
    <location>
        <begin position="318"/>
        <end position="336"/>
    </location>
</feature>
<dbReference type="GO" id="GO:0015606">
    <property type="term" value="F:spermidine transmembrane transporter activity"/>
    <property type="evidence" value="ECO:0007669"/>
    <property type="project" value="TreeGrafter"/>
</dbReference>
<keyword evidence="10" id="KW-1185">Reference proteome</keyword>
<feature type="transmembrane region" description="Helical" evidence="7">
    <location>
        <begin position="51"/>
        <end position="70"/>
    </location>
</feature>
<feature type="transmembrane region" description="Helical" evidence="7">
    <location>
        <begin position="126"/>
        <end position="145"/>
    </location>
</feature>
<feature type="transmembrane region" description="Helical" evidence="7">
    <location>
        <begin position="191"/>
        <end position="209"/>
    </location>
</feature>
<keyword evidence="5 7" id="KW-1133">Transmembrane helix</keyword>
<dbReference type="InterPro" id="IPR020904">
    <property type="entry name" value="Sc_DH/Rdtase_CS"/>
</dbReference>
<protein>
    <submittedName>
        <fullName evidence="9">NAD(P)-binding protein</fullName>
    </submittedName>
</protein>
<feature type="transmembrane region" description="Helical" evidence="7">
    <location>
        <begin position="528"/>
        <end position="547"/>
    </location>
</feature>
<dbReference type="Pfam" id="PF00106">
    <property type="entry name" value="adh_short"/>
    <property type="match status" value="1"/>
</dbReference>
<dbReference type="InterPro" id="IPR001734">
    <property type="entry name" value="Na/solute_symporter"/>
</dbReference>
<feature type="transmembrane region" description="Helical" evidence="7">
    <location>
        <begin position="382"/>
        <end position="404"/>
    </location>
</feature>
<dbReference type="PANTHER" id="PTHR48086">
    <property type="entry name" value="SODIUM/PROLINE SYMPORTER-RELATED"/>
    <property type="match status" value="1"/>
</dbReference>
<dbReference type="InterPro" id="IPR002347">
    <property type="entry name" value="SDR_fam"/>
</dbReference>
<dbReference type="PROSITE" id="PS00061">
    <property type="entry name" value="ADH_SHORT"/>
    <property type="match status" value="1"/>
</dbReference>
<dbReference type="GeneID" id="17045739"/>
<dbReference type="OrthoDB" id="6132759at2759"/>
<dbReference type="EMBL" id="AGSI01000001">
    <property type="protein sequence ID" value="EIE27724.1"/>
    <property type="molecule type" value="Genomic_DNA"/>
</dbReference>
<gene>
    <name evidence="9" type="ORF">COCSUDRAFT_39311</name>
</gene>
<dbReference type="Gene3D" id="1.20.1730.10">
    <property type="entry name" value="Sodium/glucose cotransporter"/>
    <property type="match status" value="1"/>
</dbReference>
<dbReference type="Pfam" id="PF00474">
    <property type="entry name" value="SSF"/>
    <property type="match status" value="1"/>
</dbReference>
<evidence type="ECO:0000256" key="5">
    <source>
        <dbReference type="ARBA" id="ARBA00022989"/>
    </source>
</evidence>
<dbReference type="PANTHER" id="PTHR48086:SF10">
    <property type="entry name" value="AGR155CP"/>
    <property type="match status" value="1"/>
</dbReference>
<evidence type="ECO:0000256" key="6">
    <source>
        <dbReference type="ARBA" id="ARBA00023136"/>
    </source>
</evidence>
<dbReference type="SUPFAM" id="SSF51735">
    <property type="entry name" value="NAD(P)-binding Rossmann-fold domains"/>
    <property type="match status" value="1"/>
</dbReference>
<evidence type="ECO:0000313" key="9">
    <source>
        <dbReference type="EMBL" id="EIE27724.1"/>
    </source>
</evidence>
<dbReference type="SMART" id="SM00822">
    <property type="entry name" value="PKS_KR"/>
    <property type="match status" value="1"/>
</dbReference>